<dbReference type="InterPro" id="IPR013785">
    <property type="entry name" value="Aldolase_TIM"/>
</dbReference>
<dbReference type="GO" id="GO:0005975">
    <property type="term" value="P:carbohydrate metabolic process"/>
    <property type="evidence" value="ECO:0007669"/>
    <property type="project" value="InterPro"/>
</dbReference>
<dbReference type="GO" id="GO:0016832">
    <property type="term" value="F:aldehyde-lyase activity"/>
    <property type="evidence" value="ECO:0007669"/>
    <property type="project" value="InterPro"/>
</dbReference>
<protein>
    <recommendedName>
        <fullName evidence="9">Probable transaldolase</fullName>
        <ecNumber evidence="9">2.2.1.2</ecNumber>
    </recommendedName>
</protein>
<keyword evidence="6 9" id="KW-0570">Pentose shunt</keyword>
<dbReference type="Gene3D" id="3.20.20.70">
    <property type="entry name" value="Aldolase class I"/>
    <property type="match status" value="1"/>
</dbReference>
<dbReference type="PANTHER" id="PTHR10683:SF40">
    <property type="entry name" value="FRUCTOSE-6-PHOSPHATE ALDOLASE 1-RELATED"/>
    <property type="match status" value="1"/>
</dbReference>
<dbReference type="PROSITE" id="PS01054">
    <property type="entry name" value="TRANSALDOLASE_1"/>
    <property type="match status" value="1"/>
</dbReference>
<evidence type="ECO:0000256" key="3">
    <source>
        <dbReference type="ARBA" id="ARBA00005740"/>
    </source>
</evidence>
<dbReference type="STRING" id="234267.Acid_6703"/>
<dbReference type="CDD" id="cd00956">
    <property type="entry name" value="Transaldolase_FSA"/>
    <property type="match status" value="1"/>
</dbReference>
<evidence type="ECO:0000256" key="1">
    <source>
        <dbReference type="ARBA" id="ARBA00004496"/>
    </source>
</evidence>
<dbReference type="EC" id="2.2.1.2" evidence="9"/>
<organism evidence="10">
    <name type="scientific">Solibacter usitatus (strain Ellin6076)</name>
    <dbReference type="NCBI Taxonomy" id="234267"/>
    <lineage>
        <taxon>Bacteria</taxon>
        <taxon>Pseudomonadati</taxon>
        <taxon>Acidobacteriota</taxon>
        <taxon>Terriglobia</taxon>
        <taxon>Bryobacterales</taxon>
        <taxon>Solibacteraceae</taxon>
        <taxon>Candidatus Solibacter</taxon>
    </lineage>
</organism>
<dbReference type="InParanoid" id="Q01RU6"/>
<dbReference type="GO" id="GO:0006098">
    <property type="term" value="P:pentose-phosphate shunt"/>
    <property type="evidence" value="ECO:0007669"/>
    <property type="project" value="UniProtKB-UniRule"/>
</dbReference>
<evidence type="ECO:0000256" key="6">
    <source>
        <dbReference type="ARBA" id="ARBA00023126"/>
    </source>
</evidence>
<dbReference type="InterPro" id="IPR004731">
    <property type="entry name" value="Transaldolase_3B/F6P_aldolase"/>
</dbReference>
<evidence type="ECO:0000256" key="5">
    <source>
        <dbReference type="ARBA" id="ARBA00022679"/>
    </source>
</evidence>
<dbReference type="SUPFAM" id="SSF51569">
    <property type="entry name" value="Aldolase"/>
    <property type="match status" value="1"/>
</dbReference>
<comment type="pathway">
    <text evidence="2 9">Carbohydrate degradation; pentose phosphate pathway; D-glyceraldehyde 3-phosphate and beta-D-fructose 6-phosphate from D-ribose 5-phosphate and D-xylulose 5-phosphate (non-oxidative stage): step 2/3.</text>
</comment>
<dbReference type="NCBIfam" id="TIGR00875">
    <property type="entry name" value="fsa_talC_mipB"/>
    <property type="match status" value="1"/>
</dbReference>
<keyword evidence="4 9" id="KW-0963">Cytoplasm</keyword>
<dbReference type="GO" id="GO:0005737">
    <property type="term" value="C:cytoplasm"/>
    <property type="evidence" value="ECO:0007669"/>
    <property type="project" value="UniProtKB-SubCell"/>
</dbReference>
<comment type="subcellular location">
    <subcellularLocation>
        <location evidence="1 9">Cytoplasm</location>
    </subcellularLocation>
</comment>
<dbReference type="UniPathway" id="UPA00115">
    <property type="reaction ID" value="UER00414"/>
</dbReference>
<dbReference type="eggNOG" id="COG0176">
    <property type="taxonomic scope" value="Bacteria"/>
</dbReference>
<evidence type="ECO:0000256" key="7">
    <source>
        <dbReference type="ARBA" id="ARBA00023270"/>
    </source>
</evidence>
<dbReference type="Pfam" id="PF00923">
    <property type="entry name" value="TAL_FSA"/>
    <property type="match status" value="1"/>
</dbReference>
<keyword evidence="5 9" id="KW-0808">Transferase</keyword>
<name>Q01RU6_SOLUE</name>
<comment type="function">
    <text evidence="9">Transaldolase is important for the balance of metabolites in the pentose-phosphate pathway.</text>
</comment>
<gene>
    <name evidence="9" type="primary">tal</name>
    <name evidence="10" type="ordered locus">Acid_6703</name>
</gene>
<dbReference type="HAMAP" id="MF_00494">
    <property type="entry name" value="Transaldolase_3b"/>
    <property type="match status" value="1"/>
</dbReference>
<dbReference type="PANTHER" id="PTHR10683">
    <property type="entry name" value="TRANSALDOLASE"/>
    <property type="match status" value="1"/>
</dbReference>
<sequence length="243" mass="26024">MPYGAEAGYAWPAYVKIGVKLGGHTVKFFLDTANLDELKKGASWGIVDGVTTNPSLIAKEGRPIEEQVAEICKIVDGDVSAEVVSTEANAMIAEGLKLAKIHKNIVVKCPLTRDGIKATSALAKQGIRVNVTLCFSAGQALIAAKAGAYIISPFVGRLDDIGWTGMELIKSITQIYRNYGYKTQVLAASLRSPTHVIDSAMAGAHIGTMPFKVLDMLFNHPLTDKGLDQFLKDYNKAFAPAAV</sequence>
<dbReference type="GO" id="GO:0042182">
    <property type="term" value="P:ketone catabolic process"/>
    <property type="evidence" value="ECO:0007669"/>
    <property type="project" value="UniProtKB-ARBA"/>
</dbReference>
<dbReference type="GO" id="GO:0004801">
    <property type="term" value="F:transaldolase activity"/>
    <property type="evidence" value="ECO:0007669"/>
    <property type="project" value="UniProtKB-UniRule"/>
</dbReference>
<dbReference type="InterPro" id="IPR018225">
    <property type="entry name" value="Transaldolase_AS"/>
</dbReference>
<dbReference type="KEGG" id="sus:Acid_6703"/>
<evidence type="ECO:0000256" key="4">
    <source>
        <dbReference type="ARBA" id="ARBA00022490"/>
    </source>
</evidence>
<keyword evidence="7 9" id="KW-0704">Schiff base</keyword>
<evidence type="ECO:0000256" key="8">
    <source>
        <dbReference type="ARBA" id="ARBA00048810"/>
    </source>
</evidence>
<proteinExistence type="inferred from homology"/>
<evidence type="ECO:0000256" key="2">
    <source>
        <dbReference type="ARBA" id="ARBA00004857"/>
    </source>
</evidence>
<dbReference type="InterPro" id="IPR022999">
    <property type="entry name" value="Transaldolase_3B"/>
</dbReference>
<evidence type="ECO:0000313" key="10">
    <source>
        <dbReference type="EMBL" id="ABJ87624.1"/>
    </source>
</evidence>
<dbReference type="FunCoup" id="Q01RU6">
    <property type="interactions" value="264"/>
</dbReference>
<comment type="catalytic activity">
    <reaction evidence="8 9">
        <text>D-sedoheptulose 7-phosphate + D-glyceraldehyde 3-phosphate = D-erythrose 4-phosphate + beta-D-fructose 6-phosphate</text>
        <dbReference type="Rhea" id="RHEA:17053"/>
        <dbReference type="ChEBI" id="CHEBI:16897"/>
        <dbReference type="ChEBI" id="CHEBI:57483"/>
        <dbReference type="ChEBI" id="CHEBI:57634"/>
        <dbReference type="ChEBI" id="CHEBI:59776"/>
        <dbReference type="EC" id="2.2.1.2"/>
    </reaction>
</comment>
<dbReference type="FunFam" id="3.20.20.70:FF:000018">
    <property type="entry name" value="Probable transaldolase"/>
    <property type="match status" value="1"/>
</dbReference>
<feature type="active site" description="Schiff-base intermediate with substrate" evidence="9">
    <location>
        <position position="108"/>
    </location>
</feature>
<dbReference type="HOGENOM" id="CLU_079764_0_0_0"/>
<comment type="similarity">
    <text evidence="3 9">Belongs to the transaldolase family. Type 3B subfamily.</text>
</comment>
<reference evidence="10" key="1">
    <citation type="submission" date="2006-10" db="EMBL/GenBank/DDBJ databases">
        <title>Complete sequence of Solibacter usitatus Ellin6076.</title>
        <authorList>
            <consortium name="US DOE Joint Genome Institute"/>
            <person name="Copeland A."/>
            <person name="Lucas S."/>
            <person name="Lapidus A."/>
            <person name="Barry K."/>
            <person name="Detter J.C."/>
            <person name="Glavina del Rio T."/>
            <person name="Hammon N."/>
            <person name="Israni S."/>
            <person name="Dalin E."/>
            <person name="Tice H."/>
            <person name="Pitluck S."/>
            <person name="Thompson L.S."/>
            <person name="Brettin T."/>
            <person name="Bruce D."/>
            <person name="Han C."/>
            <person name="Tapia R."/>
            <person name="Gilna P."/>
            <person name="Schmutz J."/>
            <person name="Larimer F."/>
            <person name="Land M."/>
            <person name="Hauser L."/>
            <person name="Kyrpides N."/>
            <person name="Mikhailova N."/>
            <person name="Janssen P.H."/>
            <person name="Kuske C.R."/>
            <person name="Richardson P."/>
        </authorList>
    </citation>
    <scope>NUCLEOTIDE SEQUENCE</scope>
    <source>
        <strain evidence="10">Ellin6076</strain>
    </source>
</reference>
<dbReference type="InterPro" id="IPR033919">
    <property type="entry name" value="TSA/FSA_arc/bac"/>
</dbReference>
<accession>Q01RU6</accession>
<dbReference type="InterPro" id="IPR001585">
    <property type="entry name" value="TAL/FSA"/>
</dbReference>
<evidence type="ECO:0000256" key="9">
    <source>
        <dbReference type="HAMAP-Rule" id="MF_00494"/>
    </source>
</evidence>
<dbReference type="EMBL" id="CP000473">
    <property type="protein sequence ID" value="ABJ87624.1"/>
    <property type="molecule type" value="Genomic_DNA"/>
</dbReference>
<dbReference type="AlphaFoldDB" id="Q01RU6"/>